<organism evidence="2 3">
    <name type="scientific">Rhizobium mayense</name>
    <dbReference type="NCBI Taxonomy" id="1312184"/>
    <lineage>
        <taxon>Bacteria</taxon>
        <taxon>Pseudomonadati</taxon>
        <taxon>Pseudomonadota</taxon>
        <taxon>Alphaproteobacteria</taxon>
        <taxon>Hyphomicrobiales</taxon>
        <taxon>Rhizobiaceae</taxon>
        <taxon>Rhizobium/Agrobacterium group</taxon>
        <taxon>Rhizobium</taxon>
    </lineage>
</organism>
<name>A0ABT7K2C7_9HYPH</name>
<dbReference type="EMBL" id="JARFYM010000020">
    <property type="protein sequence ID" value="MDL2401573.1"/>
    <property type="molecule type" value="Genomic_DNA"/>
</dbReference>
<accession>A0ABT7K2C7</accession>
<gene>
    <name evidence="2" type="ORF">PY649_21930</name>
</gene>
<keyword evidence="3" id="KW-1185">Reference proteome</keyword>
<proteinExistence type="predicted"/>
<feature type="compositionally biased region" description="Basic and acidic residues" evidence="1">
    <location>
        <begin position="122"/>
        <end position="143"/>
    </location>
</feature>
<comment type="caution">
    <text evidence="2">The sequence shown here is derived from an EMBL/GenBank/DDBJ whole genome shotgun (WGS) entry which is preliminary data.</text>
</comment>
<dbReference type="RefSeq" id="WP_285870804.1">
    <property type="nucleotide sequence ID" value="NZ_JARFYM010000020.1"/>
</dbReference>
<evidence type="ECO:0000313" key="2">
    <source>
        <dbReference type="EMBL" id="MDL2401573.1"/>
    </source>
</evidence>
<feature type="compositionally biased region" description="Basic and acidic residues" evidence="1">
    <location>
        <begin position="158"/>
        <end position="167"/>
    </location>
</feature>
<dbReference type="Proteomes" id="UP001172645">
    <property type="component" value="Unassembled WGS sequence"/>
</dbReference>
<evidence type="ECO:0000313" key="3">
    <source>
        <dbReference type="Proteomes" id="UP001172645"/>
    </source>
</evidence>
<evidence type="ECO:0000256" key="1">
    <source>
        <dbReference type="SAM" id="MobiDB-lite"/>
    </source>
</evidence>
<reference evidence="2" key="1">
    <citation type="submission" date="2023-06" db="EMBL/GenBank/DDBJ databases">
        <title>Phylogenetic Diversity of Rhizobium strains.</title>
        <authorList>
            <person name="Moura F.T."/>
            <person name="Helene L.C.F."/>
            <person name="Hungria M."/>
        </authorList>
    </citation>
    <scope>NUCLEOTIDE SEQUENCE</scope>
    <source>
        <strain evidence="2">CCGE526</strain>
    </source>
</reference>
<feature type="region of interest" description="Disordered" evidence="1">
    <location>
        <begin position="102"/>
        <end position="167"/>
    </location>
</feature>
<evidence type="ECO:0008006" key="4">
    <source>
        <dbReference type="Google" id="ProtNLM"/>
    </source>
</evidence>
<sequence>MARIRTIKPEFFKHEGIFDAEHATGLPLRLAFAGLWTQCDREGRFAWRPRQLKVDILPYDDVDFSRVLDALATRGFIVKYASNGREYGCIPSWHRHQVINNRERDSEIPEPTEIIEVSDASSTRDARVGHAGKAEGKGKEGKGTIEPNGSLSETSSDEVQKPRKRESYPDDFEAFWESYPRTPNMSKKEAYDAWKKLGPADRENCSRAVPGYVAFLKSKPDLEIIHACRFISKRRFDGYAEIGGAVVTAVDEKTWRSRLRYGRRLGKWSIADWGPLPGAAGCRAPGHLLEPGDGNGWTEMERAA</sequence>
<protein>
    <recommendedName>
        <fullName evidence="4">Helix-turn-helix domain-containing protein</fullName>
    </recommendedName>
</protein>